<dbReference type="RefSeq" id="XP_030072346.1">
    <property type="nucleotide sequence ID" value="XM_030216486.1"/>
</dbReference>
<feature type="region of interest" description="Disordered" evidence="5">
    <location>
        <begin position="182"/>
        <end position="236"/>
    </location>
</feature>
<evidence type="ECO:0000256" key="3">
    <source>
        <dbReference type="ARBA" id="ARBA00022490"/>
    </source>
</evidence>
<gene>
    <name evidence="7" type="primary">MLF1</name>
</gene>
<keyword evidence="4" id="KW-0597">Phosphoprotein</keyword>
<evidence type="ECO:0000256" key="5">
    <source>
        <dbReference type="SAM" id="MobiDB-lite"/>
    </source>
</evidence>
<dbReference type="GeneID" id="115478854"/>
<evidence type="ECO:0000313" key="7">
    <source>
        <dbReference type="RefSeq" id="XP_030072346.1"/>
    </source>
</evidence>
<evidence type="ECO:0000256" key="2">
    <source>
        <dbReference type="ARBA" id="ARBA00008332"/>
    </source>
</evidence>
<evidence type="ECO:0000313" key="6">
    <source>
        <dbReference type="Proteomes" id="UP000515156"/>
    </source>
</evidence>
<dbReference type="CTD" id="4291"/>
<dbReference type="KEGG" id="muo:115478854"/>
<dbReference type="GO" id="GO:0005737">
    <property type="term" value="C:cytoplasm"/>
    <property type="evidence" value="ECO:0007669"/>
    <property type="project" value="UniProtKB-SubCell"/>
</dbReference>
<evidence type="ECO:0000256" key="4">
    <source>
        <dbReference type="ARBA" id="ARBA00022553"/>
    </source>
</evidence>
<dbReference type="Pfam" id="PF10248">
    <property type="entry name" value="Mlf1IP"/>
    <property type="match status" value="1"/>
</dbReference>
<protein>
    <submittedName>
        <fullName evidence="7">Myeloid leukemia factor 1</fullName>
    </submittedName>
</protein>
<dbReference type="PANTHER" id="PTHR13105">
    <property type="entry name" value="MYELOID LEUKEMIA FACTOR"/>
    <property type="match status" value="1"/>
</dbReference>
<evidence type="ECO:0000256" key="1">
    <source>
        <dbReference type="ARBA" id="ARBA00004496"/>
    </source>
</evidence>
<feature type="compositionally biased region" description="Basic and acidic residues" evidence="5">
    <location>
        <begin position="188"/>
        <end position="205"/>
    </location>
</feature>
<dbReference type="InterPro" id="IPR019376">
    <property type="entry name" value="Myeloid_leukemia_factor"/>
</dbReference>
<sequence>MRSFSDPFGRDPFLSIQMAEREHMVKRGRHDSQAALRCDQRNGKDPFDMINSMMLDMRNKMFDVQKNFDQFAAGSDAHSFNSSSIKTYSKAGDGPPKVFEASRQTCRAPGGIKETRQAVRDSESGVAKMAVGHHIQDRAHIIEKRMNNKTGNSEVHQEFCNLDESEAPNFDEEWRQKVSKFHTRGSKSHLEAPKHKNVHRAEIKPKAHGLGRQKPHHKSTAEGSRRPKVSCCSPQY</sequence>
<keyword evidence="6" id="KW-1185">Reference proteome</keyword>
<dbReference type="AlphaFoldDB" id="A0A6P7Z6V7"/>
<feature type="compositionally biased region" description="Basic residues" evidence="5">
    <location>
        <begin position="206"/>
        <end position="218"/>
    </location>
</feature>
<dbReference type="FunCoup" id="A0A6P7Z6V7">
    <property type="interactions" value="614"/>
</dbReference>
<keyword evidence="3" id="KW-0963">Cytoplasm</keyword>
<accession>A0A6P7Z6V7</accession>
<comment type="similarity">
    <text evidence="2">Belongs to the MLF family.</text>
</comment>
<dbReference type="OrthoDB" id="8707547at2759"/>
<dbReference type="Proteomes" id="UP000515156">
    <property type="component" value="Chromosome 10"/>
</dbReference>
<proteinExistence type="inferred from homology"/>
<reference evidence="7" key="1">
    <citation type="submission" date="2025-08" db="UniProtKB">
        <authorList>
            <consortium name="RefSeq"/>
        </authorList>
    </citation>
    <scope>IDENTIFICATION</scope>
</reference>
<comment type="subcellular location">
    <subcellularLocation>
        <location evidence="1">Cytoplasm</location>
    </subcellularLocation>
</comment>
<organism evidence="6 7">
    <name type="scientific">Microcaecilia unicolor</name>
    <dbReference type="NCBI Taxonomy" id="1415580"/>
    <lineage>
        <taxon>Eukaryota</taxon>
        <taxon>Metazoa</taxon>
        <taxon>Chordata</taxon>
        <taxon>Craniata</taxon>
        <taxon>Vertebrata</taxon>
        <taxon>Euteleostomi</taxon>
        <taxon>Amphibia</taxon>
        <taxon>Gymnophiona</taxon>
        <taxon>Siphonopidae</taxon>
        <taxon>Microcaecilia</taxon>
    </lineage>
</organism>
<name>A0A6P7Z6V7_9AMPH</name>
<dbReference type="InParanoid" id="A0A6P7Z6V7"/>